<reference evidence="2" key="1">
    <citation type="submission" date="2020-11" db="EMBL/GenBank/DDBJ databases">
        <authorList>
            <consortium name="DOE Joint Genome Institute"/>
            <person name="Ahrendt S."/>
            <person name="Riley R."/>
            <person name="Andreopoulos W."/>
            <person name="Labutti K."/>
            <person name="Pangilinan J."/>
            <person name="Ruiz-Duenas F.J."/>
            <person name="Barrasa J.M."/>
            <person name="Sanchez-Garcia M."/>
            <person name="Camarero S."/>
            <person name="Miyauchi S."/>
            <person name="Serrano A."/>
            <person name="Linde D."/>
            <person name="Babiker R."/>
            <person name="Drula E."/>
            <person name="Ayuso-Fernandez I."/>
            <person name="Pacheco R."/>
            <person name="Padilla G."/>
            <person name="Ferreira P."/>
            <person name="Barriuso J."/>
            <person name="Kellner H."/>
            <person name="Castanera R."/>
            <person name="Alfaro M."/>
            <person name="Ramirez L."/>
            <person name="Pisabarro A.G."/>
            <person name="Kuo A."/>
            <person name="Tritt A."/>
            <person name="Lipzen A."/>
            <person name="He G."/>
            <person name="Yan M."/>
            <person name="Ng V."/>
            <person name="Cullen D."/>
            <person name="Martin F."/>
            <person name="Rosso M.-N."/>
            <person name="Henrissat B."/>
            <person name="Hibbett D."/>
            <person name="Martinez A.T."/>
            <person name="Grigoriev I.V."/>
        </authorList>
    </citation>
    <scope>NUCLEOTIDE SEQUENCE</scope>
    <source>
        <strain evidence="2">CIRM-BRFM 674</strain>
    </source>
</reference>
<feature type="region of interest" description="Disordered" evidence="1">
    <location>
        <begin position="1"/>
        <end position="43"/>
    </location>
</feature>
<evidence type="ECO:0000313" key="3">
    <source>
        <dbReference type="Proteomes" id="UP000807469"/>
    </source>
</evidence>
<feature type="compositionally biased region" description="Basic residues" evidence="1">
    <location>
        <begin position="21"/>
        <end position="36"/>
    </location>
</feature>
<sequence>MSPNSDKHRRYYERNKDAIRKKNALINKRRRDRKKSQSLAEQSVADRSTLALSSALDVENVTEEATGGRPSLNSAHISEDLAKYEDAAEIHMQIEKIADKMDLWIQSFFIDKEDGMGQMRQASLHQLRSARKYGHNLIVELCGILVHPYLTMGCSTRIDVLEKFTLLDQRLSCAITAIDMAYDNRIDGEPPRLHYNHINDNFFGLV</sequence>
<protein>
    <submittedName>
        <fullName evidence="2">Uncharacterized protein</fullName>
    </submittedName>
</protein>
<evidence type="ECO:0000313" key="2">
    <source>
        <dbReference type="EMBL" id="KAF9470109.1"/>
    </source>
</evidence>
<accession>A0A9P6CRJ0</accession>
<evidence type="ECO:0000256" key="1">
    <source>
        <dbReference type="SAM" id="MobiDB-lite"/>
    </source>
</evidence>
<organism evidence="2 3">
    <name type="scientific">Pholiota conissans</name>
    <dbReference type="NCBI Taxonomy" id="109636"/>
    <lineage>
        <taxon>Eukaryota</taxon>
        <taxon>Fungi</taxon>
        <taxon>Dikarya</taxon>
        <taxon>Basidiomycota</taxon>
        <taxon>Agaricomycotina</taxon>
        <taxon>Agaricomycetes</taxon>
        <taxon>Agaricomycetidae</taxon>
        <taxon>Agaricales</taxon>
        <taxon>Agaricineae</taxon>
        <taxon>Strophariaceae</taxon>
        <taxon>Pholiota</taxon>
    </lineage>
</organism>
<comment type="caution">
    <text evidence="2">The sequence shown here is derived from an EMBL/GenBank/DDBJ whole genome shotgun (WGS) entry which is preliminary data.</text>
</comment>
<proteinExistence type="predicted"/>
<gene>
    <name evidence="2" type="ORF">BDN70DRAFT_940057</name>
</gene>
<dbReference type="EMBL" id="MU156289">
    <property type="protein sequence ID" value="KAF9470109.1"/>
    <property type="molecule type" value="Genomic_DNA"/>
</dbReference>
<dbReference type="Proteomes" id="UP000807469">
    <property type="component" value="Unassembled WGS sequence"/>
</dbReference>
<keyword evidence="3" id="KW-1185">Reference proteome</keyword>
<dbReference type="AlphaFoldDB" id="A0A9P6CRJ0"/>
<name>A0A9P6CRJ0_9AGAR</name>